<feature type="compositionally biased region" description="Polar residues" evidence="1">
    <location>
        <begin position="1088"/>
        <end position="1106"/>
    </location>
</feature>
<feature type="compositionally biased region" description="Basic and acidic residues" evidence="1">
    <location>
        <begin position="123"/>
        <end position="181"/>
    </location>
</feature>
<feature type="compositionally biased region" description="Basic and acidic residues" evidence="1">
    <location>
        <begin position="629"/>
        <end position="643"/>
    </location>
</feature>
<feature type="compositionally biased region" description="Polar residues" evidence="1">
    <location>
        <begin position="933"/>
        <end position="958"/>
    </location>
</feature>
<proteinExistence type="predicted"/>
<feature type="compositionally biased region" description="Basic and acidic residues" evidence="1">
    <location>
        <begin position="576"/>
        <end position="609"/>
    </location>
</feature>
<gene>
    <name evidence="3" type="ORF">PMZ80_007725</name>
</gene>
<feature type="compositionally biased region" description="Basic and acidic residues" evidence="1">
    <location>
        <begin position="381"/>
        <end position="396"/>
    </location>
</feature>
<evidence type="ECO:0000256" key="1">
    <source>
        <dbReference type="SAM" id="MobiDB-lite"/>
    </source>
</evidence>
<dbReference type="PANTHER" id="PTHR44029">
    <property type="entry name" value="DNAJ HOMOLOG SUBFAMILY C MEMBER 21"/>
    <property type="match status" value="1"/>
</dbReference>
<name>A0ABR0RI84_9EURO</name>
<feature type="region of interest" description="Disordered" evidence="1">
    <location>
        <begin position="1"/>
        <end position="23"/>
    </location>
</feature>
<feature type="compositionally biased region" description="Low complexity" evidence="1">
    <location>
        <begin position="919"/>
        <end position="932"/>
    </location>
</feature>
<feature type="region of interest" description="Disordered" evidence="1">
    <location>
        <begin position="1057"/>
        <end position="1146"/>
    </location>
</feature>
<sequence length="1169" mass="131033">MSTSPLPPDPYEALGVSKDADSDTVKKAHRKLVLKHHPDRIKDPALVEQGKNEFQKVQQAYELLIDPLKRQRYDDQVKLAQLRKERMMNDRMSEREPPPSRPTYTRTMYSARPSPAPTQPVQREMKPEPRYAYEERAPESYFDRVYEEPMSRANARKDPYEKRPSVSKPVEKRKEEKKSSAWEKPAAGMSFKAAFGLKEKAQSAKQKVKQQETRRGDAKARDKEERRERSEKQTYARYAPRVDDYLSESSDSDTVVAPARGGRDSRARSPRPNMSRTYSPEPVARPRASRAATARPRSPEPMSRARSPQPKQKRYPSAEPPRRREPSPSDDSSDSDDAWKGRHQSANAYIAQSRTEARKPAVRPPLSRQGSESVYWAAEIAARDQRRSGSDSDRTHPANPHRNPRRTMAPETAEPHRRPPLQPHSSAPAGVKAAARTLEREPPVSRSRQGSYDARSPHHRNQMFGEVTPPLQRTSSDPAPPRTGINRRDTAPNKGSTLKETQTHQHDSGYGSSSTPHTPEMRSDSPQRPRETKTTYRARKDEGETHRARKMTDDGGDIRKFLSPDMAETQYQASHAGEEKRERRSSRSRDPEPRKRSPDARRRSPEPPRARSSRPTMAERRPSFSRAESSSRYEEQRPRKAMADRSPSTSFFHNVDPKAVRYASHTAPSYATYGNHNKVGSAFGRMRGEGRKNQPVGHNSSVTSDARSQHNGRPPHTVPPTRKAHRTSIESHPTKRVNGNGADNSDEDIPENMYRPENHDPEGWIHRDKLAKIESEELQVAGINLANARSRSHSKIKSTRSASSSEPDSRRGEKRQRLQSPVEINDEDDRASWDFRLPEEIQADNDAAASHMYTSPLLRKSGSKIPVLTSSPAPIPAERYERDTPIARKRTASGTMSFEGELNIAKTRNNGWTKDDSDTTSSAIASSKPSSPQKLRSQSATLSPSPATALKKTTSANRKVSAPTRTTPSPSQRPGTRSGEHDRPRTAVNRPEGDPPWLATMYKPDPRLPPDQQLIPTLAKKQMQAQWAAEGAIPKAYDRDFTPIDVHNDAQLVREVRRTRTPSPVKHDPVPDQNLEESHAISLRPVSSIRSNQGRPETAGSITGGYSTMPKLMTPPIRESSPKIGTGPMPAPASAPQSTKAPAPQRMQAQNLAQEDEKVKKGCGCCVVM</sequence>
<evidence type="ECO:0000313" key="3">
    <source>
        <dbReference type="EMBL" id="KAK5940305.1"/>
    </source>
</evidence>
<feature type="domain" description="J" evidence="2">
    <location>
        <begin position="9"/>
        <end position="77"/>
    </location>
</feature>
<feature type="region of interest" description="Disordered" evidence="1">
    <location>
        <begin position="784"/>
        <end position="833"/>
    </location>
</feature>
<feature type="compositionally biased region" description="Polar residues" evidence="1">
    <location>
        <begin position="344"/>
        <end position="354"/>
    </location>
</feature>
<keyword evidence="4" id="KW-1185">Reference proteome</keyword>
<evidence type="ECO:0000313" key="4">
    <source>
        <dbReference type="Proteomes" id="UP001334248"/>
    </source>
</evidence>
<dbReference type="PROSITE" id="PS50076">
    <property type="entry name" value="DNAJ_2"/>
    <property type="match status" value="1"/>
</dbReference>
<dbReference type="GeneID" id="90001174"/>
<dbReference type="Gene3D" id="1.10.287.110">
    <property type="entry name" value="DnaJ domain"/>
    <property type="match status" value="1"/>
</dbReference>
<dbReference type="InterPro" id="IPR001623">
    <property type="entry name" value="DnaJ_domain"/>
</dbReference>
<dbReference type="SUPFAM" id="SSF46565">
    <property type="entry name" value="Chaperone J-domain"/>
    <property type="match status" value="1"/>
</dbReference>
<feature type="compositionally biased region" description="Basic and acidic residues" evidence="1">
    <location>
        <begin position="519"/>
        <end position="562"/>
    </location>
</feature>
<feature type="compositionally biased region" description="Basic and acidic residues" evidence="1">
    <location>
        <begin position="209"/>
        <end position="244"/>
    </location>
</feature>
<dbReference type="EMBL" id="JAVHJV010000009">
    <property type="protein sequence ID" value="KAK5940305.1"/>
    <property type="molecule type" value="Genomic_DNA"/>
</dbReference>
<protein>
    <recommendedName>
        <fullName evidence="2">J domain-containing protein</fullName>
    </recommendedName>
</protein>
<dbReference type="Pfam" id="PF00226">
    <property type="entry name" value="DnaJ"/>
    <property type="match status" value="1"/>
</dbReference>
<feature type="region of interest" description="Disordered" evidence="1">
    <location>
        <begin position="669"/>
        <end position="762"/>
    </location>
</feature>
<evidence type="ECO:0000259" key="2">
    <source>
        <dbReference type="PROSITE" id="PS50076"/>
    </source>
</evidence>
<dbReference type="RefSeq" id="XP_064728395.1">
    <property type="nucleotide sequence ID" value="XM_064876131.1"/>
</dbReference>
<feature type="region of interest" description="Disordered" evidence="1">
    <location>
        <begin position="892"/>
        <end position="1012"/>
    </location>
</feature>
<dbReference type="InterPro" id="IPR018253">
    <property type="entry name" value="DnaJ_domain_CS"/>
</dbReference>
<dbReference type="PANTHER" id="PTHR44029:SF1">
    <property type="entry name" value="DNAJ HOMOLOG SUBFAMILY C MEMBER 21"/>
    <property type="match status" value="1"/>
</dbReference>
<feature type="compositionally biased region" description="Low complexity" evidence="1">
    <location>
        <begin position="961"/>
        <end position="977"/>
    </location>
</feature>
<dbReference type="InterPro" id="IPR051964">
    <property type="entry name" value="Chaperone_stress_response"/>
</dbReference>
<accession>A0ABR0RI84</accession>
<feature type="compositionally biased region" description="Low complexity" evidence="1">
    <location>
        <begin position="279"/>
        <end position="296"/>
    </location>
</feature>
<organism evidence="3 4">
    <name type="scientific">Knufia obscura</name>
    <dbReference type="NCBI Taxonomy" id="1635080"/>
    <lineage>
        <taxon>Eukaryota</taxon>
        <taxon>Fungi</taxon>
        <taxon>Dikarya</taxon>
        <taxon>Ascomycota</taxon>
        <taxon>Pezizomycotina</taxon>
        <taxon>Eurotiomycetes</taxon>
        <taxon>Chaetothyriomycetidae</taxon>
        <taxon>Chaetothyriales</taxon>
        <taxon>Trichomeriaceae</taxon>
        <taxon>Knufia</taxon>
    </lineage>
</organism>
<feature type="compositionally biased region" description="Pro residues" evidence="1">
    <location>
        <begin position="1"/>
        <end position="10"/>
    </location>
</feature>
<dbReference type="CDD" id="cd06257">
    <property type="entry name" value="DnaJ"/>
    <property type="match status" value="1"/>
</dbReference>
<feature type="compositionally biased region" description="Polar residues" evidence="1">
    <location>
        <begin position="696"/>
        <end position="711"/>
    </location>
</feature>
<reference evidence="3 4" key="1">
    <citation type="journal article" date="2023" name="Res Sq">
        <title>Genomic and morphological characterization of Knufia obscura isolated from the Mars 2020 spacecraft assembly facility.</title>
        <authorList>
            <person name="Chander A.M."/>
            <person name="Teixeira M.M."/>
            <person name="Singh N.K."/>
            <person name="Williams M.P."/>
            <person name="Parker C.W."/>
            <person name="Leo P."/>
            <person name="Stajich J.E."/>
            <person name="Torok T."/>
            <person name="Tighe S."/>
            <person name="Mason C.E."/>
            <person name="Venkateswaran K."/>
        </authorList>
    </citation>
    <scope>NUCLEOTIDE SEQUENCE [LARGE SCALE GENOMIC DNA]</scope>
    <source>
        <strain evidence="3 4">CCFEE 5817</strain>
    </source>
</reference>
<dbReference type="PRINTS" id="PR00625">
    <property type="entry name" value="JDOMAIN"/>
</dbReference>
<dbReference type="PROSITE" id="PS00636">
    <property type="entry name" value="DNAJ_1"/>
    <property type="match status" value="1"/>
</dbReference>
<dbReference type="InterPro" id="IPR036869">
    <property type="entry name" value="J_dom_sf"/>
</dbReference>
<feature type="compositionally biased region" description="Basic and acidic residues" evidence="1">
    <location>
        <begin position="84"/>
        <end position="98"/>
    </location>
</feature>
<feature type="region of interest" description="Disordered" evidence="1">
    <location>
        <begin position="84"/>
        <end position="654"/>
    </location>
</feature>
<dbReference type="Proteomes" id="UP001334248">
    <property type="component" value="Unassembled WGS sequence"/>
</dbReference>
<dbReference type="SMART" id="SM00271">
    <property type="entry name" value="DnaJ"/>
    <property type="match status" value="1"/>
</dbReference>
<comment type="caution">
    <text evidence="3">The sequence shown here is derived from an EMBL/GenBank/DDBJ whole genome shotgun (WGS) entry which is preliminary data.</text>
</comment>